<keyword evidence="5 7" id="KW-0067">ATP-binding</keyword>
<keyword evidence="4 7" id="KW-0418">Kinase</keyword>
<dbReference type="EC" id="2.7.1.71" evidence="7"/>
<comment type="subcellular location">
    <subcellularLocation>
        <location evidence="7">Cytoplasm</location>
    </subcellularLocation>
</comment>
<feature type="binding site" evidence="7">
    <location>
        <position position="36"/>
    </location>
    <ligand>
        <name>substrate</name>
    </ligand>
</feature>
<keyword evidence="3 7" id="KW-0547">Nucleotide-binding</keyword>
<name>A0A1I3XGX1_9ACTN</name>
<comment type="caution">
    <text evidence="7">Lacks conserved residue(s) required for the propagation of feature annotation.</text>
</comment>
<dbReference type="Pfam" id="PF01202">
    <property type="entry name" value="SKI"/>
    <property type="match status" value="1"/>
</dbReference>
<keyword evidence="9" id="KW-1185">Reference proteome</keyword>
<dbReference type="CDD" id="cd00464">
    <property type="entry name" value="SK"/>
    <property type="match status" value="1"/>
</dbReference>
<evidence type="ECO:0000313" key="8">
    <source>
        <dbReference type="EMBL" id="SFK18752.1"/>
    </source>
</evidence>
<dbReference type="Proteomes" id="UP000199111">
    <property type="component" value="Unassembled WGS sequence"/>
</dbReference>
<comment type="catalytic activity">
    <reaction evidence="7">
        <text>shikimate + ATP = 3-phosphoshikimate + ADP + H(+)</text>
        <dbReference type="Rhea" id="RHEA:13121"/>
        <dbReference type="ChEBI" id="CHEBI:15378"/>
        <dbReference type="ChEBI" id="CHEBI:30616"/>
        <dbReference type="ChEBI" id="CHEBI:36208"/>
        <dbReference type="ChEBI" id="CHEBI:145989"/>
        <dbReference type="ChEBI" id="CHEBI:456216"/>
        <dbReference type="EC" id="2.7.1.71"/>
    </reaction>
</comment>
<feature type="binding site" evidence="7">
    <location>
        <begin position="14"/>
        <end position="19"/>
    </location>
    <ligand>
        <name>ATP</name>
        <dbReference type="ChEBI" id="CHEBI:30616"/>
    </ligand>
</feature>
<dbReference type="PRINTS" id="PR01100">
    <property type="entry name" value="SHIKIMTKNASE"/>
</dbReference>
<keyword evidence="6 7" id="KW-0057">Aromatic amino acid biosynthesis</keyword>
<evidence type="ECO:0000256" key="6">
    <source>
        <dbReference type="ARBA" id="ARBA00023141"/>
    </source>
</evidence>
<dbReference type="HAMAP" id="MF_00109">
    <property type="entry name" value="Shikimate_kinase"/>
    <property type="match status" value="1"/>
</dbReference>
<dbReference type="GO" id="GO:0005524">
    <property type="term" value="F:ATP binding"/>
    <property type="evidence" value="ECO:0007669"/>
    <property type="project" value="UniProtKB-UniRule"/>
</dbReference>
<dbReference type="PANTHER" id="PTHR21087:SF16">
    <property type="entry name" value="SHIKIMATE KINASE 1, CHLOROPLASTIC"/>
    <property type="match status" value="1"/>
</dbReference>
<comment type="cofactor">
    <cofactor evidence="7">
        <name>Mg(2+)</name>
        <dbReference type="ChEBI" id="CHEBI:18420"/>
    </cofactor>
    <text evidence="7">Binds 1 Mg(2+) ion per subunit.</text>
</comment>
<sequence length="175" mass="18937">MTADVPIVVIGLMGAGKTSVSRLLGEALGRPVRDSDEYLEERYGATAAEIAVSEGAEVLHAREAAHLLDSLAERPAPVIAAAASVLDDPRCRAELKPALVVWLDATPEFLAEKIMAKSHRPRFGKEPLELASELHERRAASFAEVADLRFQRPEMSKHEVARAVLDHLEAAEAKG</sequence>
<comment type="subunit">
    <text evidence="7">Monomer.</text>
</comment>
<comment type="pathway">
    <text evidence="7">Metabolic intermediate biosynthesis; chorismate biosynthesis; chorismate from D-erythrose 4-phosphate and phosphoenolpyruvate: step 5/7.</text>
</comment>
<dbReference type="InterPro" id="IPR031322">
    <property type="entry name" value="Shikimate/glucono_kinase"/>
</dbReference>
<evidence type="ECO:0000256" key="2">
    <source>
        <dbReference type="ARBA" id="ARBA00022679"/>
    </source>
</evidence>
<dbReference type="AlphaFoldDB" id="A0A1I3XGX1"/>
<dbReference type="GO" id="GO:0009423">
    <property type="term" value="P:chorismate biosynthetic process"/>
    <property type="evidence" value="ECO:0007669"/>
    <property type="project" value="UniProtKB-UniRule"/>
</dbReference>
<dbReference type="GO" id="GO:0008652">
    <property type="term" value="P:amino acid biosynthetic process"/>
    <property type="evidence" value="ECO:0007669"/>
    <property type="project" value="UniProtKB-KW"/>
</dbReference>
<evidence type="ECO:0000256" key="7">
    <source>
        <dbReference type="HAMAP-Rule" id="MF_00109"/>
    </source>
</evidence>
<dbReference type="InterPro" id="IPR027417">
    <property type="entry name" value="P-loop_NTPase"/>
</dbReference>
<dbReference type="GeneID" id="96300759"/>
<evidence type="ECO:0000256" key="1">
    <source>
        <dbReference type="ARBA" id="ARBA00022605"/>
    </source>
</evidence>
<accession>A0A1I3XGX1</accession>
<keyword evidence="7" id="KW-0460">Magnesium</keyword>
<gene>
    <name evidence="7" type="primary">aroK</name>
    <name evidence="8" type="ORF">SAMN05216275_11933</name>
</gene>
<evidence type="ECO:0000256" key="3">
    <source>
        <dbReference type="ARBA" id="ARBA00022741"/>
    </source>
</evidence>
<dbReference type="GO" id="GO:0000287">
    <property type="term" value="F:magnesium ion binding"/>
    <property type="evidence" value="ECO:0007669"/>
    <property type="project" value="UniProtKB-UniRule"/>
</dbReference>
<keyword evidence="7" id="KW-0963">Cytoplasm</keyword>
<dbReference type="EMBL" id="FOQY01000019">
    <property type="protein sequence ID" value="SFK18752.1"/>
    <property type="molecule type" value="Genomic_DNA"/>
</dbReference>
<dbReference type="PANTHER" id="PTHR21087">
    <property type="entry name" value="SHIKIMATE KINASE"/>
    <property type="match status" value="1"/>
</dbReference>
<protein>
    <recommendedName>
        <fullName evidence="7">Shikimate kinase</fullName>
        <shortName evidence="7">SK</shortName>
        <ecNumber evidence="7">2.7.1.71</ecNumber>
    </recommendedName>
</protein>
<evidence type="ECO:0000313" key="9">
    <source>
        <dbReference type="Proteomes" id="UP000199111"/>
    </source>
</evidence>
<comment type="similarity">
    <text evidence="7">Belongs to the shikimate kinase family.</text>
</comment>
<dbReference type="UniPathway" id="UPA00053">
    <property type="reaction ID" value="UER00088"/>
</dbReference>
<evidence type="ECO:0000256" key="4">
    <source>
        <dbReference type="ARBA" id="ARBA00022777"/>
    </source>
</evidence>
<dbReference type="GO" id="GO:0009073">
    <property type="term" value="P:aromatic amino acid family biosynthetic process"/>
    <property type="evidence" value="ECO:0007669"/>
    <property type="project" value="UniProtKB-KW"/>
</dbReference>
<keyword evidence="1 7" id="KW-0028">Amino-acid biosynthesis</keyword>
<feature type="binding site" evidence="7">
    <location>
        <position position="138"/>
    </location>
    <ligand>
        <name>substrate</name>
    </ligand>
</feature>
<reference evidence="9" key="1">
    <citation type="submission" date="2016-10" db="EMBL/GenBank/DDBJ databases">
        <authorList>
            <person name="Varghese N."/>
            <person name="Submissions S."/>
        </authorList>
    </citation>
    <scope>NUCLEOTIDE SEQUENCE [LARGE SCALE GENOMIC DNA]</scope>
    <source>
        <strain evidence="9">CGMCC 4.2126</strain>
    </source>
</reference>
<dbReference type="GO" id="GO:0004765">
    <property type="term" value="F:shikimate kinase activity"/>
    <property type="evidence" value="ECO:0007669"/>
    <property type="project" value="UniProtKB-UniRule"/>
</dbReference>
<dbReference type="GO" id="GO:0005829">
    <property type="term" value="C:cytosol"/>
    <property type="evidence" value="ECO:0007669"/>
    <property type="project" value="TreeGrafter"/>
</dbReference>
<organism evidence="8 9">
    <name type="scientific">Streptosporangium canum</name>
    <dbReference type="NCBI Taxonomy" id="324952"/>
    <lineage>
        <taxon>Bacteria</taxon>
        <taxon>Bacillati</taxon>
        <taxon>Actinomycetota</taxon>
        <taxon>Actinomycetes</taxon>
        <taxon>Streptosporangiales</taxon>
        <taxon>Streptosporangiaceae</taxon>
        <taxon>Streptosporangium</taxon>
    </lineage>
</organism>
<dbReference type="RefSeq" id="WP_177245260.1">
    <property type="nucleotide sequence ID" value="NZ_FOQY01000019.1"/>
</dbReference>
<comment type="function">
    <text evidence="7">Catalyzes the specific phosphorylation of the 3-hydroxyl group of shikimic acid using ATP as a cosubstrate.</text>
</comment>
<keyword evidence="7" id="KW-0479">Metal-binding</keyword>
<keyword evidence="2 7" id="KW-0808">Transferase</keyword>
<evidence type="ECO:0000256" key="5">
    <source>
        <dbReference type="ARBA" id="ARBA00022840"/>
    </source>
</evidence>
<feature type="binding site" evidence="7">
    <location>
        <position position="18"/>
    </location>
    <ligand>
        <name>Mg(2+)</name>
        <dbReference type="ChEBI" id="CHEBI:18420"/>
    </ligand>
</feature>
<dbReference type="InterPro" id="IPR000623">
    <property type="entry name" value="Shikimate_kinase/TSH1"/>
</dbReference>
<dbReference type="SUPFAM" id="SSF52540">
    <property type="entry name" value="P-loop containing nucleoside triphosphate hydrolases"/>
    <property type="match status" value="1"/>
</dbReference>
<feature type="binding site" evidence="7">
    <location>
        <position position="120"/>
    </location>
    <ligand>
        <name>ATP</name>
        <dbReference type="ChEBI" id="CHEBI:30616"/>
    </ligand>
</feature>
<dbReference type="Gene3D" id="3.40.50.300">
    <property type="entry name" value="P-loop containing nucleotide triphosphate hydrolases"/>
    <property type="match status" value="1"/>
</dbReference>
<proteinExistence type="inferred from homology"/>